<dbReference type="Proteomes" id="UP000317318">
    <property type="component" value="Chromosome"/>
</dbReference>
<dbReference type="PRINTS" id="PR00998">
    <property type="entry name" value="CRBOXYPTASET"/>
</dbReference>
<dbReference type="OrthoDB" id="9772308at2"/>
<dbReference type="Pfam" id="PF02074">
    <property type="entry name" value="Peptidase_M32"/>
    <property type="match status" value="1"/>
</dbReference>
<evidence type="ECO:0000256" key="1">
    <source>
        <dbReference type="PIRNR" id="PIRNR006615"/>
    </source>
</evidence>
<reference evidence="4 5" key="1">
    <citation type="submission" date="2019-02" db="EMBL/GenBank/DDBJ databases">
        <title>Deep-cultivation of Planctomycetes and their phenomic and genomic characterization uncovers novel biology.</title>
        <authorList>
            <person name="Wiegand S."/>
            <person name="Jogler M."/>
            <person name="Boedeker C."/>
            <person name="Pinto D."/>
            <person name="Vollmers J."/>
            <person name="Rivas-Marin E."/>
            <person name="Kohn T."/>
            <person name="Peeters S.H."/>
            <person name="Heuer A."/>
            <person name="Rast P."/>
            <person name="Oberbeckmann S."/>
            <person name="Bunk B."/>
            <person name="Jeske O."/>
            <person name="Meyerdierks A."/>
            <person name="Storesund J.E."/>
            <person name="Kallscheuer N."/>
            <person name="Luecker S."/>
            <person name="Lage O.M."/>
            <person name="Pohl T."/>
            <person name="Merkel B.J."/>
            <person name="Hornburger P."/>
            <person name="Mueller R.-W."/>
            <person name="Bruemmer F."/>
            <person name="Labrenz M."/>
            <person name="Spormann A.M."/>
            <person name="Op den Camp H."/>
            <person name="Overmann J."/>
            <person name="Amann R."/>
            <person name="Jetten M.S.M."/>
            <person name="Mascher T."/>
            <person name="Medema M.H."/>
            <person name="Devos D.P."/>
            <person name="Kaster A.-K."/>
            <person name="Ovreas L."/>
            <person name="Rohde M."/>
            <person name="Galperin M.Y."/>
            <person name="Jogler C."/>
        </authorList>
    </citation>
    <scope>NUCLEOTIDE SEQUENCE [LARGE SCALE GENOMIC DNA]</scope>
    <source>
        <strain evidence="4 5">Pan189</strain>
    </source>
</reference>
<comment type="catalytic activity">
    <reaction evidence="1">
        <text>Release of a C-terminal amino acid with broad specificity, except for -Pro.</text>
        <dbReference type="EC" id="3.4.17.19"/>
    </reaction>
</comment>
<evidence type="ECO:0000313" key="4">
    <source>
        <dbReference type="EMBL" id="QDT36953.1"/>
    </source>
</evidence>
<keyword evidence="1" id="KW-0482">Metalloprotease</keyword>
<dbReference type="EMBL" id="CP036268">
    <property type="protein sequence ID" value="QDT36953.1"/>
    <property type="molecule type" value="Genomic_DNA"/>
</dbReference>
<comment type="similarity">
    <text evidence="1">Belongs to the peptidase M32 family.</text>
</comment>
<evidence type="ECO:0000256" key="3">
    <source>
        <dbReference type="PIRSR" id="PIRSR006615-2"/>
    </source>
</evidence>
<protein>
    <recommendedName>
        <fullName evidence="1">Metal-dependent carboxypeptidase</fullName>
        <ecNumber evidence="1">3.4.17.19</ecNumber>
    </recommendedName>
</protein>
<dbReference type="GO" id="GO:0004181">
    <property type="term" value="F:metallocarboxypeptidase activity"/>
    <property type="evidence" value="ECO:0007669"/>
    <property type="project" value="UniProtKB-UniRule"/>
</dbReference>
<feature type="binding site" evidence="2">
    <location>
        <position position="267"/>
    </location>
    <ligand>
        <name>Zn(2+)</name>
        <dbReference type="ChEBI" id="CHEBI:29105"/>
        <note>catalytic</note>
    </ligand>
</feature>
<comment type="cofactor">
    <cofactor evidence="2">
        <name>Zn(2+)</name>
        <dbReference type="ChEBI" id="CHEBI:29105"/>
    </cofactor>
    <text evidence="2">Binds 1 zinc ion per subunit.</text>
</comment>
<dbReference type="KEGG" id="svp:Pan189_13170"/>
<keyword evidence="1" id="KW-0645">Protease</keyword>
<accession>A0A517QZC7</accession>
<organism evidence="4 5">
    <name type="scientific">Stratiformator vulcanicus</name>
    <dbReference type="NCBI Taxonomy" id="2527980"/>
    <lineage>
        <taxon>Bacteria</taxon>
        <taxon>Pseudomonadati</taxon>
        <taxon>Planctomycetota</taxon>
        <taxon>Planctomycetia</taxon>
        <taxon>Planctomycetales</taxon>
        <taxon>Planctomycetaceae</taxon>
        <taxon>Stratiformator</taxon>
    </lineage>
</organism>
<feature type="binding site" evidence="2">
    <location>
        <position position="297"/>
    </location>
    <ligand>
        <name>Zn(2+)</name>
        <dbReference type="ChEBI" id="CHEBI:29105"/>
        <note>catalytic</note>
    </ligand>
</feature>
<evidence type="ECO:0000313" key="5">
    <source>
        <dbReference type="Proteomes" id="UP000317318"/>
    </source>
</evidence>
<keyword evidence="1 4" id="KW-0121">Carboxypeptidase</keyword>
<dbReference type="AlphaFoldDB" id="A0A517QZC7"/>
<comment type="function">
    <text evidence="1">Broad specificity carboxypetidase that releases amino acids sequentially from the C-terminus, including neutral, aromatic, polar and basic residues.</text>
</comment>
<dbReference type="Gene3D" id="1.10.1370.30">
    <property type="match status" value="1"/>
</dbReference>
<dbReference type="PANTHER" id="PTHR34217:SF1">
    <property type="entry name" value="CARBOXYPEPTIDASE 1"/>
    <property type="match status" value="1"/>
</dbReference>
<dbReference type="PROSITE" id="PS52034">
    <property type="entry name" value="PEPTIDASE_M32"/>
    <property type="match status" value="1"/>
</dbReference>
<dbReference type="SUPFAM" id="SSF55486">
    <property type="entry name" value="Metalloproteases ('zincins'), catalytic domain"/>
    <property type="match status" value="1"/>
</dbReference>
<name>A0A517QZC7_9PLAN</name>
<gene>
    <name evidence="4" type="ORF">Pan189_13170</name>
</gene>
<dbReference type="GO" id="GO:0006508">
    <property type="term" value="P:proteolysis"/>
    <property type="evidence" value="ECO:0007669"/>
    <property type="project" value="UniProtKB-UniRule"/>
</dbReference>
<feature type="active site" description="Proton donor/acceptor" evidence="3">
    <location>
        <position position="268"/>
    </location>
</feature>
<sequence length="504" mass="56437">MDVRSAYQELTARSKKAALLRSTASVLGWEEQTYMPPNGAELRSKQLSLLAGLVHERTTDPKIGELLAECEAGDEFAEGSLEADNLREWRRDYDRSTKLPQRLVEEITETATLAQNAWVRARKEHDFHAFLPWLEKTVTLKREEADAVSDGKGLKYDALLDDYETGITTDLVAASFAELRDAIIPLVQAITESPKQADTSILKRDFPAAVQKEFSEQAAADIGFDFDSGRVDVAAHPFCSSFGPGDTRLTTRYDENFFSMAFFGTMHEAGHGIYEQNLPAEHFGTPAGESVSLGIHESQSLTWETFVGRSRPFWDHYFKPAQTAFPSVLSDVSLDDFFRAINDVRPSYIRVEADEVTYSLHILLRFELEQSLISGDLAPADVEAAWNEKFEAYFGFPVDHAANGCLQDIHWSGGLLGYFPTYALGKMYAAQLFAQARHDLGDLDGLIARGEFVPVREWLTANIHTHGRRLTPRQLIERVTGSPPSPAPLIGYLRRKFGDIYEIN</sequence>
<keyword evidence="1 2" id="KW-0479">Metal-binding</keyword>
<dbReference type="GO" id="GO:0046872">
    <property type="term" value="F:metal ion binding"/>
    <property type="evidence" value="ECO:0007669"/>
    <property type="project" value="UniProtKB-KW"/>
</dbReference>
<keyword evidence="1 4" id="KW-0378">Hydrolase</keyword>
<keyword evidence="2" id="KW-0862">Zinc</keyword>
<proteinExistence type="inferred from homology"/>
<dbReference type="PIRSF" id="PIRSF006615">
    <property type="entry name" value="Zn_crbxpep_Taq"/>
    <property type="match status" value="1"/>
</dbReference>
<dbReference type="RefSeq" id="WP_145363110.1">
    <property type="nucleotide sequence ID" value="NZ_CP036268.1"/>
</dbReference>
<feature type="binding site" evidence="2">
    <location>
        <position position="271"/>
    </location>
    <ligand>
        <name>Zn(2+)</name>
        <dbReference type="ChEBI" id="CHEBI:29105"/>
        <note>catalytic</note>
    </ligand>
</feature>
<dbReference type="CDD" id="cd06460">
    <property type="entry name" value="M32_Taq"/>
    <property type="match status" value="1"/>
</dbReference>
<keyword evidence="5" id="KW-1185">Reference proteome</keyword>
<dbReference type="PANTHER" id="PTHR34217">
    <property type="entry name" value="METAL-DEPENDENT CARBOXYPEPTIDASE"/>
    <property type="match status" value="1"/>
</dbReference>
<dbReference type="EC" id="3.4.17.19" evidence="1"/>
<evidence type="ECO:0000256" key="2">
    <source>
        <dbReference type="PIRSR" id="PIRSR006615-1"/>
    </source>
</evidence>
<dbReference type="InterPro" id="IPR001333">
    <property type="entry name" value="Peptidase_M32_Taq"/>
</dbReference>